<dbReference type="Pfam" id="PF00563">
    <property type="entry name" value="EAL"/>
    <property type="match status" value="1"/>
</dbReference>
<dbReference type="InterPro" id="IPR043128">
    <property type="entry name" value="Rev_trsase/Diguanyl_cyclase"/>
</dbReference>
<dbReference type="Pfam" id="PF00990">
    <property type="entry name" value="GGDEF"/>
    <property type="match status" value="1"/>
</dbReference>
<dbReference type="PROSITE" id="PS50883">
    <property type="entry name" value="EAL"/>
    <property type="match status" value="1"/>
</dbReference>
<dbReference type="InterPro" id="IPR035919">
    <property type="entry name" value="EAL_sf"/>
</dbReference>
<evidence type="ECO:0000256" key="1">
    <source>
        <dbReference type="ARBA" id="ARBA00004651"/>
    </source>
</evidence>
<dbReference type="InterPro" id="IPR052155">
    <property type="entry name" value="Biofilm_reg_signaling"/>
</dbReference>
<evidence type="ECO:0000256" key="3">
    <source>
        <dbReference type="ARBA" id="ARBA00022692"/>
    </source>
</evidence>
<evidence type="ECO:0000313" key="10">
    <source>
        <dbReference type="EMBL" id="SFC56163.1"/>
    </source>
</evidence>
<reference evidence="10 11" key="1">
    <citation type="submission" date="2016-10" db="EMBL/GenBank/DDBJ databases">
        <authorList>
            <person name="de Groot N.N."/>
        </authorList>
    </citation>
    <scope>NUCLEOTIDE SEQUENCE [LARGE SCALE GENOMIC DNA]</scope>
    <source>
        <strain evidence="10 11">CGMCC 1.7056</strain>
    </source>
</reference>
<dbReference type="SMART" id="SM00267">
    <property type="entry name" value="GGDEF"/>
    <property type="match status" value="1"/>
</dbReference>
<dbReference type="InterPro" id="IPR000014">
    <property type="entry name" value="PAS"/>
</dbReference>
<dbReference type="PANTHER" id="PTHR44757">
    <property type="entry name" value="DIGUANYLATE CYCLASE DGCP"/>
    <property type="match status" value="1"/>
</dbReference>
<dbReference type="PROSITE" id="PS50112">
    <property type="entry name" value="PAS"/>
    <property type="match status" value="1"/>
</dbReference>
<dbReference type="SMART" id="SM00091">
    <property type="entry name" value="PAS"/>
    <property type="match status" value="2"/>
</dbReference>
<dbReference type="InterPro" id="IPR013656">
    <property type="entry name" value="PAS_4"/>
</dbReference>
<dbReference type="SUPFAM" id="SSF55785">
    <property type="entry name" value="PYP-like sensor domain (PAS domain)"/>
    <property type="match status" value="2"/>
</dbReference>
<dbReference type="Gene3D" id="3.20.20.450">
    <property type="entry name" value="EAL domain"/>
    <property type="match status" value="1"/>
</dbReference>
<evidence type="ECO:0000256" key="6">
    <source>
        <dbReference type="SAM" id="Phobius"/>
    </source>
</evidence>
<keyword evidence="5 6" id="KW-0472">Membrane</keyword>
<dbReference type="SUPFAM" id="SSF141868">
    <property type="entry name" value="EAL domain-like"/>
    <property type="match status" value="1"/>
</dbReference>
<evidence type="ECO:0000259" key="7">
    <source>
        <dbReference type="PROSITE" id="PS50112"/>
    </source>
</evidence>
<dbReference type="AlphaFoldDB" id="A0A1I1KDG3"/>
<dbReference type="Pfam" id="PF05231">
    <property type="entry name" value="MASE1"/>
    <property type="match status" value="1"/>
</dbReference>
<feature type="transmembrane region" description="Helical" evidence="6">
    <location>
        <begin position="231"/>
        <end position="252"/>
    </location>
</feature>
<dbReference type="PANTHER" id="PTHR44757:SF2">
    <property type="entry name" value="BIOFILM ARCHITECTURE MAINTENANCE PROTEIN MBAA"/>
    <property type="match status" value="1"/>
</dbReference>
<keyword evidence="4 6" id="KW-1133">Transmembrane helix</keyword>
<evidence type="ECO:0000256" key="4">
    <source>
        <dbReference type="ARBA" id="ARBA00022989"/>
    </source>
</evidence>
<keyword evidence="2" id="KW-1003">Cell membrane</keyword>
<dbReference type="Pfam" id="PF08448">
    <property type="entry name" value="PAS_4"/>
    <property type="match status" value="2"/>
</dbReference>
<dbReference type="InterPro" id="IPR001633">
    <property type="entry name" value="EAL_dom"/>
</dbReference>
<dbReference type="CDD" id="cd01948">
    <property type="entry name" value="EAL"/>
    <property type="match status" value="1"/>
</dbReference>
<protein>
    <submittedName>
        <fullName evidence="10">PAS domain S-box-containing protein/diguanylate cyclase (GGDEF) domain-containing protein</fullName>
    </submittedName>
</protein>
<dbReference type="Gene3D" id="3.30.70.270">
    <property type="match status" value="1"/>
</dbReference>
<evidence type="ECO:0000256" key="2">
    <source>
        <dbReference type="ARBA" id="ARBA00022475"/>
    </source>
</evidence>
<feature type="domain" description="EAL" evidence="8">
    <location>
        <begin position="754"/>
        <end position="1007"/>
    </location>
</feature>
<name>A0A1I1KDG3_9ACTN</name>
<feature type="domain" description="GGDEF" evidence="9">
    <location>
        <begin position="610"/>
        <end position="743"/>
    </location>
</feature>
<feature type="domain" description="PAS" evidence="7">
    <location>
        <begin position="454"/>
        <end position="509"/>
    </location>
</feature>
<dbReference type="SUPFAM" id="SSF55073">
    <property type="entry name" value="Nucleotide cyclase"/>
    <property type="match status" value="1"/>
</dbReference>
<dbReference type="InterPro" id="IPR007895">
    <property type="entry name" value="MASE1"/>
</dbReference>
<evidence type="ECO:0000256" key="5">
    <source>
        <dbReference type="ARBA" id="ARBA00023136"/>
    </source>
</evidence>
<dbReference type="NCBIfam" id="TIGR00229">
    <property type="entry name" value="sensory_box"/>
    <property type="match status" value="1"/>
</dbReference>
<gene>
    <name evidence="10" type="ORF">SAMN04487968_1085</name>
</gene>
<feature type="transmembrane region" description="Helical" evidence="6">
    <location>
        <begin position="150"/>
        <end position="168"/>
    </location>
</feature>
<feature type="transmembrane region" description="Helical" evidence="6">
    <location>
        <begin position="180"/>
        <end position="198"/>
    </location>
</feature>
<feature type="transmembrane region" description="Helical" evidence="6">
    <location>
        <begin position="116"/>
        <end position="138"/>
    </location>
</feature>
<feature type="transmembrane region" description="Helical" evidence="6">
    <location>
        <begin position="76"/>
        <end position="95"/>
    </location>
</feature>
<dbReference type="InterPro" id="IPR000160">
    <property type="entry name" value="GGDEF_dom"/>
</dbReference>
<dbReference type="OrthoDB" id="23692at2"/>
<proteinExistence type="predicted"/>
<dbReference type="InterPro" id="IPR035965">
    <property type="entry name" value="PAS-like_dom_sf"/>
</dbReference>
<comment type="subcellular location">
    <subcellularLocation>
        <location evidence="1">Cell membrane</location>
        <topology evidence="1">Multi-pass membrane protein</topology>
    </subcellularLocation>
</comment>
<accession>A0A1I1KDG3</accession>
<feature type="transmembrane region" description="Helical" evidence="6">
    <location>
        <begin position="258"/>
        <end position="280"/>
    </location>
</feature>
<dbReference type="GO" id="GO:0005886">
    <property type="term" value="C:plasma membrane"/>
    <property type="evidence" value="ECO:0007669"/>
    <property type="project" value="UniProtKB-SubCell"/>
</dbReference>
<dbReference type="STRING" id="574651.SAMN04487968_1085"/>
<organism evidence="10 11">
    <name type="scientific">Nocardioides terrae</name>
    <dbReference type="NCBI Taxonomy" id="574651"/>
    <lineage>
        <taxon>Bacteria</taxon>
        <taxon>Bacillati</taxon>
        <taxon>Actinomycetota</taxon>
        <taxon>Actinomycetes</taxon>
        <taxon>Propionibacteriales</taxon>
        <taxon>Nocardioidaceae</taxon>
        <taxon>Nocardioides</taxon>
    </lineage>
</organism>
<dbReference type="InterPro" id="IPR029787">
    <property type="entry name" value="Nucleotide_cyclase"/>
</dbReference>
<keyword evidence="3 6" id="KW-0812">Transmembrane</keyword>
<dbReference type="NCBIfam" id="TIGR00254">
    <property type="entry name" value="GGDEF"/>
    <property type="match status" value="1"/>
</dbReference>
<sequence>MYGRFFVFTCAYAVAIVVGRMTVPDGATLAIFWPASGVGALWAITCTRTGERRAAAAAIAGISVGGNSVLHGSLGAAVLLGAANVLISFGTARVLGAAEGDGRAWRLHGLSDFYRLLGAAVIASLVSLGPGMAAILAAGDVPGWGDALAWVMRHSASVVVVVGTVFALTRPPRHSRRSSGAEIFALFGLTVLAEWAVFGPGHRLPLSFVPFVLLFWSGVRTSVRVAVGHSGLVGVLTLVLVCGFQGGSFAAIDDPAMQAVTLQVFVFLTTSLSIVLAMAWEERGRLARDLAALEAAARLRAEDLTAVTQTIPDGLLVVDRDGRILLHNEAAKALFDDASTDSTAAATGDAPVPRVEVLARHHLDGREFTRDERPSVRALAGEHVRGLLVRSGVGAGREGRIYSVSASPLHDATDATDAADTTDAAASAGPADRAVLLLRDVTAEHARSAELDVSRRRAERLFSDAPTGVVVLDLSGTILRVNSAAAALLLRDPADLVGRPLADLATRPEQVARHLAQTVEQPARRHSFDWTVAPGTDDAMQVTASTGVLAGSEDSEDVVLAHLLDVTERRTYERRLAHLAEHDALTGLPNRRRFDRLLSEHLSPDGAEHPSGAMLLLDLDNFKEVNDTLGHGAGDELLVSLSSELRHVVGDAGVVARLGGDEFAVLLPDADHAGARSLAEDLVAVVRQHTAALPGVHHRVTVSVGAITFAAAAQHDADPLALADMLLYDSKDSGRDCFTLLAGDGSLAPRSGARLAWRARLEAALDADDFELYLQPIMNLRTGDVDSAEALLRLTDVPGEAVSPYQFMEIAEQAGLAPRIDAWVLGRAARLIADLRRREPEFRLEVNLSGRSVGDPAIEATLEEALRRHRVDPGALILEITETAVVADLRLARHFAERVRALGARFALDDFGAGYGSFAYLKHLPFDYIKIDGEFVAQVDTSPIDRAIVRSIAGIARELGKKTVAEFVATDDVLDVVREEGIDFAQGYAVGKPVPAREFVATWLQDRLPDVAIDVADVPAR</sequence>
<dbReference type="CDD" id="cd01949">
    <property type="entry name" value="GGDEF"/>
    <property type="match status" value="1"/>
</dbReference>
<evidence type="ECO:0000313" key="11">
    <source>
        <dbReference type="Proteomes" id="UP000198832"/>
    </source>
</evidence>
<dbReference type="PROSITE" id="PS50887">
    <property type="entry name" value="GGDEF"/>
    <property type="match status" value="1"/>
</dbReference>
<dbReference type="SMART" id="SM00052">
    <property type="entry name" value="EAL"/>
    <property type="match status" value="1"/>
</dbReference>
<dbReference type="EMBL" id="FOLB01000008">
    <property type="protein sequence ID" value="SFC56163.1"/>
    <property type="molecule type" value="Genomic_DNA"/>
</dbReference>
<dbReference type="RefSeq" id="WP_091123890.1">
    <property type="nucleotide sequence ID" value="NZ_FOLB01000008.1"/>
</dbReference>
<evidence type="ECO:0000259" key="8">
    <source>
        <dbReference type="PROSITE" id="PS50883"/>
    </source>
</evidence>
<dbReference type="Proteomes" id="UP000198832">
    <property type="component" value="Unassembled WGS sequence"/>
</dbReference>
<dbReference type="Gene3D" id="3.30.450.20">
    <property type="entry name" value="PAS domain"/>
    <property type="match status" value="2"/>
</dbReference>
<keyword evidence="11" id="KW-1185">Reference proteome</keyword>
<feature type="transmembrane region" description="Helical" evidence="6">
    <location>
        <begin position="5"/>
        <end position="23"/>
    </location>
</feature>
<evidence type="ECO:0000259" key="9">
    <source>
        <dbReference type="PROSITE" id="PS50887"/>
    </source>
</evidence>
<dbReference type="CDD" id="cd00130">
    <property type="entry name" value="PAS"/>
    <property type="match status" value="1"/>
</dbReference>